<dbReference type="AlphaFoldDB" id="A0A1V9G2M5"/>
<feature type="compositionally biased region" description="Pro residues" evidence="1">
    <location>
        <begin position="163"/>
        <end position="181"/>
    </location>
</feature>
<accession>A0A1V9G2M5</accession>
<reference evidence="2 3" key="1">
    <citation type="submission" date="2016-03" db="EMBL/GenBank/DDBJ databases">
        <title>Niastella vici sp. nov., isolated from farmland soil.</title>
        <authorList>
            <person name="Chen L."/>
            <person name="Wang D."/>
            <person name="Yang S."/>
            <person name="Wang G."/>
        </authorList>
    </citation>
    <scope>NUCLEOTIDE SEQUENCE [LARGE SCALE GENOMIC DNA]</scope>
    <source>
        <strain evidence="2 3">DJ57</strain>
    </source>
</reference>
<dbReference type="RefSeq" id="WP_081146571.1">
    <property type="nucleotide sequence ID" value="NZ_LVYD01000041.1"/>
</dbReference>
<gene>
    <name evidence="2" type="ORF">A3860_18540</name>
</gene>
<protein>
    <submittedName>
        <fullName evidence="2">Uncharacterized protein</fullName>
    </submittedName>
</protein>
<name>A0A1V9G2M5_9BACT</name>
<keyword evidence="3" id="KW-1185">Reference proteome</keyword>
<dbReference type="EMBL" id="LVYD01000041">
    <property type="protein sequence ID" value="OQP64758.1"/>
    <property type="molecule type" value="Genomic_DNA"/>
</dbReference>
<proteinExistence type="predicted"/>
<organism evidence="2 3">
    <name type="scientific">Niastella vici</name>
    <dbReference type="NCBI Taxonomy" id="1703345"/>
    <lineage>
        <taxon>Bacteria</taxon>
        <taxon>Pseudomonadati</taxon>
        <taxon>Bacteroidota</taxon>
        <taxon>Chitinophagia</taxon>
        <taxon>Chitinophagales</taxon>
        <taxon>Chitinophagaceae</taxon>
        <taxon>Niastella</taxon>
    </lineage>
</organism>
<evidence type="ECO:0000313" key="2">
    <source>
        <dbReference type="EMBL" id="OQP64758.1"/>
    </source>
</evidence>
<dbReference type="Proteomes" id="UP000192796">
    <property type="component" value="Unassembled WGS sequence"/>
</dbReference>
<sequence length="279" mass="30462">MKKTFSKSVATVFSGILLLCTLTAISQENIIKYIHWGGSPWQATVLKSFVGDNPIPQFVFQHSQINADGSLGETRSSDFLDYKSDAGENWRVKIGYNEDSKLIKFIHCKDGTGPCHTDVIMNLLGSGSEKWQIHLQAGTLDELKSHSKQIRVVYYSLNNGAVPPRPQPSVTPPPPPPPPATPNSSSQANPQSSGIVNLTLSNNQCGCTNLGGGNKEYLSNTTSDTYKVTIEVTTYASPNYTSSQDYIIRPGQETYIGCTQSAGSGCYRIDYTIKTKIKQ</sequence>
<feature type="region of interest" description="Disordered" evidence="1">
    <location>
        <begin position="161"/>
        <end position="193"/>
    </location>
</feature>
<evidence type="ECO:0000313" key="3">
    <source>
        <dbReference type="Proteomes" id="UP000192796"/>
    </source>
</evidence>
<comment type="caution">
    <text evidence="2">The sequence shown here is derived from an EMBL/GenBank/DDBJ whole genome shotgun (WGS) entry which is preliminary data.</text>
</comment>
<evidence type="ECO:0000256" key="1">
    <source>
        <dbReference type="SAM" id="MobiDB-lite"/>
    </source>
</evidence>
<feature type="compositionally biased region" description="Low complexity" evidence="1">
    <location>
        <begin position="182"/>
        <end position="193"/>
    </location>
</feature>